<reference evidence="3 4" key="1">
    <citation type="journal article" date="2018" name="Mycol. Prog.">
        <title>Coniella lustricola, a new species from submerged detritus.</title>
        <authorList>
            <person name="Raudabaugh D.B."/>
            <person name="Iturriaga T."/>
            <person name="Carver A."/>
            <person name="Mondo S."/>
            <person name="Pangilinan J."/>
            <person name="Lipzen A."/>
            <person name="He G."/>
            <person name="Amirebrahimi M."/>
            <person name="Grigoriev I.V."/>
            <person name="Miller A.N."/>
        </authorList>
    </citation>
    <scope>NUCLEOTIDE SEQUENCE [LARGE SCALE GENOMIC DNA]</scope>
    <source>
        <strain evidence="3 4">B22-T-1</strain>
    </source>
</reference>
<dbReference type="AlphaFoldDB" id="A0A2T2ZV66"/>
<accession>A0A2T2ZV66</accession>
<sequence>MAPMSPESHLLHGCWLEAERADRVALGLDELRTVLDRSFHGHMIALMEEIRVSSRMLRELAGHSGSHRSRTLVVAYHLNLLLPCMSKTLRDITNYYSDNTISRDIRWRKMYHEMMKEAGGISLTQRFFLYNHFLRLLLYLLTRDKHFDPGQLEMLRHKILDLRQRRGIPVPVQAPATAVGPSLNHQVVNHHPGANSKTQPPPHHAVTHLHHDTAIVPLPREQGHWCEAIFAIPLSSRTDMAGPEKSCVALPLAPPWHPDRPVTRKTLMRRSFDSQKMCVKFCLDTKQTPFVEIRVYTDGMPRHVWKGHHELLLRRDGNTLVLCRWSCSILDWKVWAMLSFITWEELVLFYCTFTALKACNPLMPTIRPSEYQLDGEKELFMAHIIDDGSDHCLVAYRDGRSDGMRLHTAVREGVLRQCPVWTAFVTYISASPNWLVRKTKRIFHVLDIQLYVFCQKYREAHMRRNRLKAFEIHFARVDGEFNLAVLYIYC</sequence>
<name>A0A2T2ZV66_9PEZI</name>
<dbReference type="Pfam" id="PF23076">
    <property type="entry name" value="PH_FT_C"/>
    <property type="match status" value="1"/>
</dbReference>
<evidence type="ECO:0000313" key="3">
    <source>
        <dbReference type="EMBL" id="PSR77664.1"/>
    </source>
</evidence>
<dbReference type="OrthoDB" id="5345571at2759"/>
<evidence type="ECO:0000259" key="2">
    <source>
        <dbReference type="Pfam" id="PF23076"/>
    </source>
</evidence>
<feature type="domain" description="PH" evidence="2">
    <location>
        <begin position="377"/>
        <end position="476"/>
    </location>
</feature>
<organism evidence="3 4">
    <name type="scientific">Coniella lustricola</name>
    <dbReference type="NCBI Taxonomy" id="2025994"/>
    <lineage>
        <taxon>Eukaryota</taxon>
        <taxon>Fungi</taxon>
        <taxon>Dikarya</taxon>
        <taxon>Ascomycota</taxon>
        <taxon>Pezizomycotina</taxon>
        <taxon>Sordariomycetes</taxon>
        <taxon>Sordariomycetidae</taxon>
        <taxon>Diaporthales</taxon>
        <taxon>Schizoparmaceae</taxon>
        <taxon>Coniella</taxon>
    </lineage>
</organism>
<dbReference type="InParanoid" id="A0A2T2ZV66"/>
<dbReference type="Proteomes" id="UP000241462">
    <property type="component" value="Unassembled WGS sequence"/>
</dbReference>
<keyword evidence="4" id="KW-1185">Reference proteome</keyword>
<protein>
    <submittedName>
        <fullName evidence="3">Uncharacterized protein</fullName>
    </submittedName>
</protein>
<gene>
    <name evidence="3" type="ORF">BD289DRAFT_463552</name>
</gene>
<feature type="domain" description="PH" evidence="1">
    <location>
        <begin position="265"/>
        <end position="375"/>
    </location>
</feature>
<dbReference type="InterPro" id="IPR057081">
    <property type="entry name" value="PH_N"/>
</dbReference>
<evidence type="ECO:0000313" key="4">
    <source>
        <dbReference type="Proteomes" id="UP000241462"/>
    </source>
</evidence>
<dbReference type="Pfam" id="PF23074">
    <property type="entry name" value="PH_FT_N"/>
    <property type="match status" value="1"/>
</dbReference>
<proteinExistence type="predicted"/>
<dbReference type="EMBL" id="KZ678646">
    <property type="protein sequence ID" value="PSR77664.1"/>
    <property type="molecule type" value="Genomic_DNA"/>
</dbReference>
<evidence type="ECO:0000259" key="1">
    <source>
        <dbReference type="Pfam" id="PF23074"/>
    </source>
</evidence>
<dbReference type="InterPro" id="IPR057082">
    <property type="entry name" value="PH_C"/>
</dbReference>